<organism evidence="1 2">
    <name type="scientific">Bacillus amyloliquefaciens (strain Y2)</name>
    <name type="common">Bacillus amyloliquefaciens subsp. plantarum (strain B9601-Y2)</name>
    <dbReference type="NCBI Taxonomy" id="1155777"/>
    <lineage>
        <taxon>Bacteria</taxon>
        <taxon>Bacillati</taxon>
        <taxon>Bacillota</taxon>
        <taxon>Bacilli</taxon>
        <taxon>Bacillales</taxon>
        <taxon>Bacillaceae</taxon>
        <taxon>Bacillus</taxon>
        <taxon>Bacillus amyloliquefaciens group</taxon>
    </lineage>
</organism>
<evidence type="ECO:0000313" key="1">
    <source>
        <dbReference type="EMBL" id="AFJ63891.1"/>
    </source>
</evidence>
<sequence>MLDDEYAKRYRAGFLLYKRRYAVKNEQNYAHHPKKIG</sequence>
<evidence type="ECO:0000313" key="2">
    <source>
        <dbReference type="Proteomes" id="UP000002878"/>
    </source>
</evidence>
<dbReference type="HOGENOM" id="CLU_3339466_0_0_9"/>
<dbReference type="AlphaFoldDB" id="I2CB67"/>
<dbReference type="EMBL" id="CP003332">
    <property type="protein sequence ID" value="AFJ63891.1"/>
    <property type="molecule type" value="Genomic_DNA"/>
</dbReference>
<accession>I2CB67</accession>
<reference evidence="1 2" key="1">
    <citation type="journal article" date="2012" name="J. Biotechnol.">
        <title>Genome sequence of the plant growth promoting strain Bacillus amyloliquefaciens subsp. plantarum B9601-Y2 and expression of mersacidin and other secondary metabolites.</title>
        <authorList>
            <person name="He P."/>
            <person name="Hao K."/>
            <person name="Blom J."/>
            <person name="Ruckert C."/>
            <person name="Vater J."/>
            <person name="Mao Z."/>
            <person name="Wu Y."/>
            <person name="Hou M."/>
            <person name="He P."/>
            <person name="He Y."/>
            <person name="Borriss R."/>
        </authorList>
    </citation>
    <scope>NUCLEOTIDE SEQUENCE [LARGE SCALE GENOMIC DNA]</scope>
    <source>
        <strain evidence="1">Y2</strain>
    </source>
</reference>
<dbReference type="PATRIC" id="fig|1126211.3.peg.3847"/>
<name>I2CB67_BACAY</name>
<dbReference type="KEGG" id="bqy:MUS_4041"/>
<proteinExistence type="predicted"/>
<gene>
    <name evidence="1" type="ORF">MUS_4041</name>
</gene>
<protein>
    <submittedName>
        <fullName evidence="1">Uncharacterized protein</fullName>
    </submittedName>
</protein>
<dbReference type="Proteomes" id="UP000002878">
    <property type="component" value="Chromosome"/>
</dbReference>